<evidence type="ECO:0000256" key="8">
    <source>
        <dbReference type="ARBA" id="ARBA00049299"/>
    </source>
</evidence>
<dbReference type="GO" id="GO:0004708">
    <property type="term" value="F:MAP kinase kinase activity"/>
    <property type="evidence" value="ECO:0007669"/>
    <property type="project" value="UniProtKB-EC"/>
</dbReference>
<dbReference type="Gene3D" id="1.10.510.10">
    <property type="entry name" value="Transferase(Phosphotransferase) domain 1"/>
    <property type="match status" value="1"/>
</dbReference>
<feature type="compositionally biased region" description="Basic and acidic residues" evidence="10">
    <location>
        <begin position="42"/>
        <end position="55"/>
    </location>
</feature>
<dbReference type="InterPro" id="IPR050915">
    <property type="entry name" value="MAP_kinase_kinase"/>
</dbReference>
<dbReference type="SUPFAM" id="SSF56112">
    <property type="entry name" value="Protein kinase-like (PK-like)"/>
    <property type="match status" value="1"/>
</dbReference>
<evidence type="ECO:0000313" key="13">
    <source>
        <dbReference type="EMBL" id="CAF4756210.1"/>
    </source>
</evidence>
<name>A0A8S3AQU9_9BILA</name>
<protein>
    <recommendedName>
        <fullName evidence="11">Protein kinase domain-containing protein</fullName>
    </recommendedName>
</protein>
<dbReference type="GO" id="GO:0004713">
    <property type="term" value="F:protein tyrosine kinase activity"/>
    <property type="evidence" value="ECO:0007669"/>
    <property type="project" value="UniProtKB-KW"/>
</dbReference>
<comment type="catalytic activity">
    <reaction evidence="9">
        <text>L-tyrosyl-[protein] + ATP = O-phospho-L-tyrosyl-[protein] + ADP + H(+)</text>
        <dbReference type="Rhea" id="RHEA:10596"/>
        <dbReference type="Rhea" id="RHEA-COMP:10136"/>
        <dbReference type="Rhea" id="RHEA-COMP:20101"/>
        <dbReference type="ChEBI" id="CHEBI:15378"/>
        <dbReference type="ChEBI" id="CHEBI:30616"/>
        <dbReference type="ChEBI" id="CHEBI:46858"/>
        <dbReference type="ChEBI" id="CHEBI:61978"/>
        <dbReference type="ChEBI" id="CHEBI:456216"/>
        <dbReference type="EC" id="2.7.12.2"/>
    </reaction>
</comment>
<keyword evidence="3" id="KW-0547">Nucleotide-binding</keyword>
<dbReference type="Proteomes" id="UP000681720">
    <property type="component" value="Unassembled WGS sequence"/>
</dbReference>
<evidence type="ECO:0000256" key="1">
    <source>
        <dbReference type="ARBA" id="ARBA00022527"/>
    </source>
</evidence>
<accession>A0A8S3AQU9</accession>
<evidence type="ECO:0000256" key="6">
    <source>
        <dbReference type="ARBA" id="ARBA00023137"/>
    </source>
</evidence>
<dbReference type="EMBL" id="CAJOBI010145126">
    <property type="protein sequence ID" value="CAF4786051.1"/>
    <property type="molecule type" value="Genomic_DNA"/>
</dbReference>
<evidence type="ECO:0000313" key="12">
    <source>
        <dbReference type="EMBL" id="CAF4588881.1"/>
    </source>
</evidence>
<proteinExistence type="predicted"/>
<dbReference type="GO" id="GO:0005524">
    <property type="term" value="F:ATP binding"/>
    <property type="evidence" value="ECO:0007669"/>
    <property type="project" value="UniProtKB-KW"/>
</dbReference>
<dbReference type="InterPro" id="IPR000719">
    <property type="entry name" value="Prot_kinase_dom"/>
</dbReference>
<dbReference type="GO" id="GO:0004674">
    <property type="term" value="F:protein serine/threonine kinase activity"/>
    <property type="evidence" value="ECO:0007669"/>
    <property type="project" value="UniProtKB-KW"/>
</dbReference>
<dbReference type="PROSITE" id="PS50011">
    <property type="entry name" value="PROTEIN_KINASE_DOM"/>
    <property type="match status" value="1"/>
</dbReference>
<keyword evidence="2" id="KW-0808">Transferase</keyword>
<dbReference type="InterPro" id="IPR011009">
    <property type="entry name" value="Kinase-like_dom_sf"/>
</dbReference>
<keyword evidence="6" id="KW-0829">Tyrosine-protein kinase</keyword>
<dbReference type="PANTHER" id="PTHR47448:SF1">
    <property type="entry name" value="SERINE_THREONINE-PROTEIN KINASE STE7 HOMOLOG"/>
    <property type="match status" value="1"/>
</dbReference>
<evidence type="ECO:0000256" key="4">
    <source>
        <dbReference type="ARBA" id="ARBA00022777"/>
    </source>
</evidence>
<sequence length="61" mass="6793">PERLEGAHYGIMSDIWSLGLSLVEMAVGRYPIPPPSTQDIDNLIKEDPLGNRPRPEGYLNC</sequence>
<evidence type="ECO:0000313" key="15">
    <source>
        <dbReference type="Proteomes" id="UP000681720"/>
    </source>
</evidence>
<keyword evidence="5" id="KW-0067">ATP-binding</keyword>
<keyword evidence="1" id="KW-0723">Serine/threonine-protein kinase</keyword>
<dbReference type="EMBL" id="CAJOBJ010139411">
    <property type="protein sequence ID" value="CAF4756210.1"/>
    <property type="molecule type" value="Genomic_DNA"/>
</dbReference>
<evidence type="ECO:0000313" key="14">
    <source>
        <dbReference type="EMBL" id="CAF4786051.1"/>
    </source>
</evidence>
<feature type="region of interest" description="Disordered" evidence="10">
    <location>
        <begin position="38"/>
        <end position="61"/>
    </location>
</feature>
<dbReference type="EMBL" id="CAJOBH010095812">
    <property type="protein sequence ID" value="CAF4588881.1"/>
    <property type="molecule type" value="Genomic_DNA"/>
</dbReference>
<feature type="non-terminal residue" evidence="13">
    <location>
        <position position="1"/>
    </location>
</feature>
<dbReference type="Proteomes" id="UP000681967">
    <property type="component" value="Unassembled WGS sequence"/>
</dbReference>
<dbReference type="PANTHER" id="PTHR47448">
    <property type="entry name" value="DUAL SPECIFICITY MITOGEN-ACTIVATED PROTEIN KINASE KINASE DSOR1-LIKE PROTEIN"/>
    <property type="match status" value="1"/>
</dbReference>
<keyword evidence="4" id="KW-0418">Kinase</keyword>
<comment type="caution">
    <text evidence="13">The sequence shown here is derived from an EMBL/GenBank/DDBJ whole genome shotgun (WGS) entry which is preliminary data.</text>
</comment>
<evidence type="ECO:0000259" key="11">
    <source>
        <dbReference type="PROSITE" id="PS50011"/>
    </source>
</evidence>
<evidence type="ECO:0000256" key="10">
    <source>
        <dbReference type="SAM" id="MobiDB-lite"/>
    </source>
</evidence>
<evidence type="ECO:0000256" key="2">
    <source>
        <dbReference type="ARBA" id="ARBA00022679"/>
    </source>
</evidence>
<evidence type="ECO:0000256" key="7">
    <source>
        <dbReference type="ARBA" id="ARBA00049014"/>
    </source>
</evidence>
<gene>
    <name evidence="12" type="ORF">BYL167_LOCUS39629</name>
    <name evidence="13" type="ORF">GIL414_LOCUS45357</name>
    <name evidence="14" type="ORF">SMN809_LOCUS46554</name>
</gene>
<evidence type="ECO:0000256" key="5">
    <source>
        <dbReference type="ARBA" id="ARBA00022840"/>
    </source>
</evidence>
<evidence type="ECO:0000256" key="3">
    <source>
        <dbReference type="ARBA" id="ARBA00022741"/>
    </source>
</evidence>
<reference evidence="13" key="1">
    <citation type="submission" date="2021-02" db="EMBL/GenBank/DDBJ databases">
        <authorList>
            <person name="Nowell W R."/>
        </authorList>
    </citation>
    <scope>NUCLEOTIDE SEQUENCE</scope>
</reference>
<dbReference type="AlphaFoldDB" id="A0A8S3AQU9"/>
<feature type="domain" description="Protein kinase" evidence="11">
    <location>
        <begin position="1"/>
        <end position="61"/>
    </location>
</feature>
<evidence type="ECO:0000256" key="9">
    <source>
        <dbReference type="ARBA" id="ARBA00051693"/>
    </source>
</evidence>
<organism evidence="13 15">
    <name type="scientific">Rotaria magnacalcarata</name>
    <dbReference type="NCBI Taxonomy" id="392030"/>
    <lineage>
        <taxon>Eukaryota</taxon>
        <taxon>Metazoa</taxon>
        <taxon>Spiralia</taxon>
        <taxon>Gnathifera</taxon>
        <taxon>Rotifera</taxon>
        <taxon>Eurotatoria</taxon>
        <taxon>Bdelloidea</taxon>
        <taxon>Philodinida</taxon>
        <taxon>Philodinidae</taxon>
        <taxon>Rotaria</taxon>
    </lineage>
</organism>
<dbReference type="Proteomes" id="UP000676336">
    <property type="component" value="Unassembled WGS sequence"/>
</dbReference>
<comment type="catalytic activity">
    <reaction evidence="7">
        <text>L-seryl-[protein] + ATP = O-phospho-L-seryl-[protein] + ADP + H(+)</text>
        <dbReference type="Rhea" id="RHEA:17989"/>
        <dbReference type="Rhea" id="RHEA-COMP:9863"/>
        <dbReference type="Rhea" id="RHEA-COMP:11604"/>
        <dbReference type="ChEBI" id="CHEBI:15378"/>
        <dbReference type="ChEBI" id="CHEBI:29999"/>
        <dbReference type="ChEBI" id="CHEBI:30616"/>
        <dbReference type="ChEBI" id="CHEBI:83421"/>
        <dbReference type="ChEBI" id="CHEBI:456216"/>
        <dbReference type="EC" id="2.7.12.2"/>
    </reaction>
</comment>
<comment type="catalytic activity">
    <reaction evidence="8">
        <text>L-threonyl-[protein] + ATP = O-phospho-L-threonyl-[protein] + ADP + H(+)</text>
        <dbReference type="Rhea" id="RHEA:46608"/>
        <dbReference type="Rhea" id="RHEA-COMP:11060"/>
        <dbReference type="Rhea" id="RHEA-COMP:11605"/>
        <dbReference type="ChEBI" id="CHEBI:15378"/>
        <dbReference type="ChEBI" id="CHEBI:30013"/>
        <dbReference type="ChEBI" id="CHEBI:30616"/>
        <dbReference type="ChEBI" id="CHEBI:61977"/>
        <dbReference type="ChEBI" id="CHEBI:456216"/>
        <dbReference type="EC" id="2.7.12.2"/>
    </reaction>
</comment>